<evidence type="ECO:0000313" key="3">
    <source>
        <dbReference type="Proteomes" id="UP001295684"/>
    </source>
</evidence>
<feature type="region of interest" description="Disordered" evidence="1">
    <location>
        <begin position="203"/>
        <end position="248"/>
    </location>
</feature>
<sequence length="556" mass="65165">MDSYQQSSGLYYSAVSDEEVSRRHSSFNHRRVIRLNPKLAAVLKQVEGIENWINQTSECLYKQHPDLSINSTQLNLFKDMTSPIKHQCEELKQKIAENDTCHSCTKKLNKIVSEIKKTSFIRSLYENPFLQENSNQEYQNSCKLKEKIKNIDEEHRKTKGDQYKLNQGLIQKLKRYKGQQNSFVDGLIDEMGEKEIRVDYSSDQQSHQAHENLSKLSSIQKKSKSVKSCEENIRRMERKSQRSRHSNRGIKRFKVSDNEEDIRPSLMVKKGIRNSSSKRSKTNNQIGHSEMRGYNRLSHSSSSILSDYYGLSCHRNRSILHNNNAVESVFSHSNIRMNPREEQRENLGIDPTLAIDRFNKCKGMKQHHFEEIQQDNRIEQSSQDQCSMQELFNPKEGAKITYYLTNPEDIEFLSSCKQKLNYLEFLQFYCSEAIKSEFIHYVKKYFPKKVDHLKWSGSYLDIEGYRSWIIKKSKSVQKVLEIHKFTLTQPQLEDIVDECKQKIVIYLSNCKIIVKDDQKFDRYVRGTKNLQTSNVILEIDDSITSSFKSMSKHIHS</sequence>
<dbReference type="AlphaFoldDB" id="A0AAD1Y530"/>
<proteinExistence type="predicted"/>
<protein>
    <submittedName>
        <fullName evidence="2">Uncharacterized protein</fullName>
    </submittedName>
</protein>
<organism evidence="2 3">
    <name type="scientific">Euplotes crassus</name>
    <dbReference type="NCBI Taxonomy" id="5936"/>
    <lineage>
        <taxon>Eukaryota</taxon>
        <taxon>Sar</taxon>
        <taxon>Alveolata</taxon>
        <taxon>Ciliophora</taxon>
        <taxon>Intramacronucleata</taxon>
        <taxon>Spirotrichea</taxon>
        <taxon>Hypotrichia</taxon>
        <taxon>Euplotida</taxon>
        <taxon>Euplotidae</taxon>
        <taxon>Moneuplotes</taxon>
    </lineage>
</organism>
<gene>
    <name evidence="2" type="ORF">ECRASSUSDP1_LOCUS25535</name>
</gene>
<feature type="compositionally biased region" description="Basic and acidic residues" evidence="1">
    <location>
        <begin position="227"/>
        <end position="240"/>
    </location>
</feature>
<comment type="caution">
    <text evidence="2">The sequence shown here is derived from an EMBL/GenBank/DDBJ whole genome shotgun (WGS) entry which is preliminary data.</text>
</comment>
<name>A0AAD1Y530_EUPCR</name>
<accession>A0AAD1Y530</accession>
<keyword evidence="3" id="KW-1185">Reference proteome</keyword>
<evidence type="ECO:0000313" key="2">
    <source>
        <dbReference type="EMBL" id="CAI2384016.1"/>
    </source>
</evidence>
<evidence type="ECO:0000256" key="1">
    <source>
        <dbReference type="SAM" id="MobiDB-lite"/>
    </source>
</evidence>
<dbReference type="Proteomes" id="UP001295684">
    <property type="component" value="Unassembled WGS sequence"/>
</dbReference>
<reference evidence="2" key="1">
    <citation type="submission" date="2023-07" db="EMBL/GenBank/DDBJ databases">
        <authorList>
            <consortium name="AG Swart"/>
            <person name="Singh M."/>
            <person name="Singh A."/>
            <person name="Seah K."/>
            <person name="Emmerich C."/>
        </authorList>
    </citation>
    <scope>NUCLEOTIDE SEQUENCE</scope>
    <source>
        <strain evidence="2">DP1</strain>
    </source>
</reference>
<dbReference type="EMBL" id="CAMPGE010026322">
    <property type="protein sequence ID" value="CAI2384016.1"/>
    <property type="molecule type" value="Genomic_DNA"/>
</dbReference>